<dbReference type="InterPro" id="IPR035543">
    <property type="entry name" value="eIF-2B_epsilon_N"/>
</dbReference>
<dbReference type="InterPro" id="IPR029044">
    <property type="entry name" value="Nucleotide-diphossugar_trans"/>
</dbReference>
<sequence>MAPKGKPGARGDDLKQEEILQAVVIADSFNVRFGPITQEKPRSLLPLVNVPMLDYTLDFLASAGVQETFVFCCHLADQIRTHIRNSRWGRSSSSMQVRPVLSDGCRSVGDALREIDAKSLVRNDFFLLLGDAVANLNLKEVMEEHKQRIKKTKSSVMTMLFKKAPPKHRTRCAEDNVLMAVDPNTNRVHHWQKTVLDKNLRIPLELWEENPDLVLRQDLLDCQLCVCTPAVPPLFTDNFDYSTMDDFVRGILIDEEILGNTIHINVVQDSYCARVSNPYMYDAISRDIIQRWVVPQTADGMNIIRSDHVTQCRHNVYLSKDVSLARGCVLVQNVVLAGGTSVQTKTTITDSVVGKNCKIGANVKIKGCYLWDSVTVEDNCVLEGAIICDNVTIYTNTTVQHRTILSWNVKVGPDIKLPSNLRLQAQPQVDEFADTAVQDVPDVTPEYGSKSRAFPFREETDSEDEGEEQLGMFYGEVLDTLKRAREENISTDNVILEINSLKHAYNIAISDVHHGVIKVLIDQPLRDNPDKKGPQLLTVVLKHLDSHLSLIKNYIKSAEAQLDCLHSLEDFAIDNEVVSSILVKVVHHLYNRDILDEGVILKWHQTIPDMMHEVEDHKRIRKQME</sequence>
<proteinExistence type="inferred from homology"/>
<dbReference type="GO" id="GO:0005085">
    <property type="term" value="F:guanyl-nucleotide exchange factor activity"/>
    <property type="evidence" value="ECO:0007669"/>
    <property type="project" value="UniProtKB-ARBA"/>
</dbReference>
<feature type="non-terminal residue" evidence="8">
    <location>
        <position position="625"/>
    </location>
</feature>
<dbReference type="SUPFAM" id="SSF48371">
    <property type="entry name" value="ARM repeat"/>
    <property type="match status" value="1"/>
</dbReference>
<dbReference type="PANTHER" id="PTHR45887:SF1">
    <property type="entry name" value="TRANSLATION INITIATION FACTOR EIF-2B SUBUNIT EPSILON"/>
    <property type="match status" value="1"/>
</dbReference>
<dbReference type="CDD" id="cd04197">
    <property type="entry name" value="eIF-2B_epsilon_N"/>
    <property type="match status" value="1"/>
</dbReference>
<dbReference type="FunFam" id="3.90.550.10:FF:000066">
    <property type="entry name" value="Translation initiation factor eIF-2B subunit epsilon"/>
    <property type="match status" value="1"/>
</dbReference>
<dbReference type="AlphaFoldDB" id="A0ABD0J972"/>
<accession>A0ABD0J972</accession>
<dbReference type="InterPro" id="IPR051956">
    <property type="entry name" value="eIF2B_epsilon"/>
</dbReference>
<dbReference type="Proteomes" id="UP001519460">
    <property type="component" value="Unassembled WGS sequence"/>
</dbReference>
<evidence type="ECO:0000259" key="7">
    <source>
        <dbReference type="PROSITE" id="PS51363"/>
    </source>
</evidence>
<comment type="similarity">
    <text evidence="2">Belongs to the eIF-2B gamma/epsilon subunits family.</text>
</comment>
<evidence type="ECO:0000313" key="9">
    <source>
        <dbReference type="Proteomes" id="UP001519460"/>
    </source>
</evidence>
<dbReference type="CDD" id="cd11558">
    <property type="entry name" value="W2_eIF2B_epsilon"/>
    <property type="match status" value="1"/>
</dbReference>
<dbReference type="PANTHER" id="PTHR45887">
    <property type="entry name" value="TRANSLATION INITIATION FACTOR EIF-2B SUBUNIT EPSILON"/>
    <property type="match status" value="1"/>
</dbReference>
<dbReference type="PROSITE" id="PS51363">
    <property type="entry name" value="W2"/>
    <property type="match status" value="1"/>
</dbReference>
<comment type="caution">
    <text evidence="8">The sequence shown here is derived from an EMBL/GenBank/DDBJ whole genome shotgun (WGS) entry which is preliminary data.</text>
</comment>
<dbReference type="Pfam" id="PF25084">
    <property type="entry name" value="LbH_EIF2B"/>
    <property type="match status" value="1"/>
</dbReference>
<protein>
    <recommendedName>
        <fullName evidence="4">Translation initiation factor eIF2B subunit epsilon</fullName>
    </recommendedName>
    <alternativeName>
        <fullName evidence="5">eIF2B GDP-GTP exchange factor subunit epsilon</fullName>
    </alternativeName>
</protein>
<comment type="subunit">
    <text evidence="6">Component of the translation initiation factor 2B (eIF2B) complex which is a heterodecamer of two sets of five different subunits: alpha, beta, gamma, delta and epsilon. Subunits alpha, beta and delta comprise a regulatory subcomplex and subunits epsilon and gamma comprise a catalytic subcomplex. Within the complex, the hexameric regulatory complex resides at the center, with the two heterodimeric catalytic subcomplexes bound on opposite sides.</text>
</comment>
<evidence type="ECO:0000256" key="4">
    <source>
        <dbReference type="ARBA" id="ARBA00044144"/>
    </source>
</evidence>
<evidence type="ECO:0000256" key="5">
    <source>
        <dbReference type="ARBA" id="ARBA00044345"/>
    </source>
</evidence>
<evidence type="ECO:0000256" key="2">
    <source>
        <dbReference type="ARBA" id="ARBA00007878"/>
    </source>
</evidence>
<dbReference type="InterPro" id="IPR056764">
    <property type="entry name" value="LbH_EIF2B3/5"/>
</dbReference>
<organism evidence="8 9">
    <name type="scientific">Batillaria attramentaria</name>
    <dbReference type="NCBI Taxonomy" id="370345"/>
    <lineage>
        <taxon>Eukaryota</taxon>
        <taxon>Metazoa</taxon>
        <taxon>Spiralia</taxon>
        <taxon>Lophotrochozoa</taxon>
        <taxon>Mollusca</taxon>
        <taxon>Gastropoda</taxon>
        <taxon>Caenogastropoda</taxon>
        <taxon>Sorbeoconcha</taxon>
        <taxon>Cerithioidea</taxon>
        <taxon>Batillariidae</taxon>
        <taxon>Batillaria</taxon>
    </lineage>
</organism>
<dbReference type="Gene3D" id="3.90.550.10">
    <property type="entry name" value="Spore Coat Polysaccharide Biosynthesis Protein SpsA, Chain A"/>
    <property type="match status" value="1"/>
</dbReference>
<dbReference type="GO" id="GO:0005829">
    <property type="term" value="C:cytosol"/>
    <property type="evidence" value="ECO:0007669"/>
    <property type="project" value="UniProtKB-SubCell"/>
</dbReference>
<evidence type="ECO:0000313" key="8">
    <source>
        <dbReference type="EMBL" id="KAK7465222.1"/>
    </source>
</evidence>
<dbReference type="InterPro" id="IPR016024">
    <property type="entry name" value="ARM-type_fold"/>
</dbReference>
<dbReference type="InterPro" id="IPR005835">
    <property type="entry name" value="NTP_transferase_dom"/>
</dbReference>
<comment type="subcellular location">
    <subcellularLocation>
        <location evidence="1">Cytoplasm</location>
        <location evidence="1">Cytosol</location>
    </subcellularLocation>
</comment>
<dbReference type="SUPFAM" id="SSF53448">
    <property type="entry name" value="Nucleotide-diphospho-sugar transferases"/>
    <property type="match status" value="1"/>
</dbReference>
<dbReference type="Gene3D" id="2.160.10.10">
    <property type="entry name" value="Hexapeptide repeat proteins"/>
    <property type="match status" value="1"/>
</dbReference>
<evidence type="ECO:0000256" key="3">
    <source>
        <dbReference type="ARBA" id="ARBA00022490"/>
    </source>
</evidence>
<dbReference type="EMBL" id="JACVVK020000569">
    <property type="protein sequence ID" value="KAK7465222.1"/>
    <property type="molecule type" value="Genomic_DNA"/>
</dbReference>
<evidence type="ECO:0000256" key="6">
    <source>
        <dbReference type="ARBA" id="ARBA00046432"/>
    </source>
</evidence>
<dbReference type="Gene3D" id="1.25.40.180">
    <property type="match status" value="1"/>
</dbReference>
<dbReference type="InterPro" id="IPR044123">
    <property type="entry name" value="W2_eIF2B_epsilon"/>
</dbReference>
<dbReference type="InterPro" id="IPR003307">
    <property type="entry name" value="W2_domain"/>
</dbReference>
<evidence type="ECO:0000256" key="1">
    <source>
        <dbReference type="ARBA" id="ARBA00004514"/>
    </source>
</evidence>
<feature type="domain" description="W2" evidence="7">
    <location>
        <begin position="467"/>
        <end position="625"/>
    </location>
</feature>
<keyword evidence="9" id="KW-1185">Reference proteome</keyword>
<name>A0ABD0J972_9CAEN</name>
<reference evidence="8 9" key="1">
    <citation type="journal article" date="2023" name="Sci. Data">
        <title>Genome assembly of the Korean intertidal mud-creeper Batillaria attramentaria.</title>
        <authorList>
            <person name="Patra A.K."/>
            <person name="Ho P.T."/>
            <person name="Jun S."/>
            <person name="Lee S.J."/>
            <person name="Kim Y."/>
            <person name="Won Y.J."/>
        </authorList>
    </citation>
    <scope>NUCLEOTIDE SEQUENCE [LARGE SCALE GENOMIC DNA]</scope>
    <source>
        <strain evidence="8">Wonlab-2016</strain>
    </source>
</reference>
<gene>
    <name evidence="8" type="ORF">BaRGS_00037592</name>
</gene>
<keyword evidence="3" id="KW-0963">Cytoplasm</keyword>
<dbReference type="Pfam" id="PF00483">
    <property type="entry name" value="NTP_transferase"/>
    <property type="match status" value="1"/>
</dbReference>
<dbReference type="Pfam" id="PF02020">
    <property type="entry name" value="W2"/>
    <property type="match status" value="1"/>
</dbReference>